<dbReference type="EMBL" id="GGEC01088506">
    <property type="protein sequence ID" value="MBX68990.1"/>
    <property type="molecule type" value="Transcribed_RNA"/>
</dbReference>
<dbReference type="AlphaFoldDB" id="A0A2P2QPR0"/>
<evidence type="ECO:0000313" key="1">
    <source>
        <dbReference type="EMBL" id="MBX68990.1"/>
    </source>
</evidence>
<reference evidence="1" key="1">
    <citation type="submission" date="2018-02" db="EMBL/GenBank/DDBJ databases">
        <title>Rhizophora mucronata_Transcriptome.</title>
        <authorList>
            <person name="Meera S.P."/>
            <person name="Sreeshan A."/>
            <person name="Augustine A."/>
        </authorList>
    </citation>
    <scope>NUCLEOTIDE SEQUENCE</scope>
    <source>
        <tissue evidence="1">Leaf</tissue>
    </source>
</reference>
<organism evidence="1">
    <name type="scientific">Rhizophora mucronata</name>
    <name type="common">Asiatic mangrove</name>
    <dbReference type="NCBI Taxonomy" id="61149"/>
    <lineage>
        <taxon>Eukaryota</taxon>
        <taxon>Viridiplantae</taxon>
        <taxon>Streptophyta</taxon>
        <taxon>Embryophyta</taxon>
        <taxon>Tracheophyta</taxon>
        <taxon>Spermatophyta</taxon>
        <taxon>Magnoliopsida</taxon>
        <taxon>eudicotyledons</taxon>
        <taxon>Gunneridae</taxon>
        <taxon>Pentapetalae</taxon>
        <taxon>rosids</taxon>
        <taxon>fabids</taxon>
        <taxon>Malpighiales</taxon>
        <taxon>Rhizophoraceae</taxon>
        <taxon>Rhizophora</taxon>
    </lineage>
</organism>
<proteinExistence type="predicted"/>
<accession>A0A2P2QPR0</accession>
<protein>
    <submittedName>
        <fullName evidence="1">Uncharacterized protein</fullName>
    </submittedName>
</protein>
<name>A0A2P2QPR0_RHIMU</name>
<sequence length="70" mass="7840">MHLGNISPNPSSHTCKHVHALHTHKNLNCMVLFGINSSCGMIMLKKLGSDVKFKILPNQLFCYVGFIIFI</sequence>